<dbReference type="EMBL" id="CAJVPL010007149">
    <property type="protein sequence ID" value="CAG8667995.1"/>
    <property type="molecule type" value="Genomic_DNA"/>
</dbReference>
<dbReference type="Proteomes" id="UP000789831">
    <property type="component" value="Unassembled WGS sequence"/>
</dbReference>
<proteinExistence type="predicted"/>
<evidence type="ECO:0000313" key="1">
    <source>
        <dbReference type="EMBL" id="CAG8667995.1"/>
    </source>
</evidence>
<sequence length="138" mass="15738">DRRNSTKATPSSLYQFIVCKEQSRKILREMLGFGIDGSLLEQTLQKEFHRVGTQLDWAIELLRDGKDMVWSSIVGALPIVEKNFESRTSFFGSNSVLAPEFRRDLLIADNSAVIRFSTHQVFKYGTSDWISMNVTSTK</sequence>
<evidence type="ECO:0000313" key="2">
    <source>
        <dbReference type="Proteomes" id="UP000789831"/>
    </source>
</evidence>
<dbReference type="AlphaFoldDB" id="A0A9N9E9Q9"/>
<accession>A0A9N9E9Q9</accession>
<dbReference type="OrthoDB" id="2305523at2759"/>
<gene>
    <name evidence="1" type="ORF">AGERDE_LOCUS12124</name>
</gene>
<feature type="non-terminal residue" evidence="1">
    <location>
        <position position="138"/>
    </location>
</feature>
<organism evidence="1 2">
    <name type="scientific">Ambispora gerdemannii</name>
    <dbReference type="NCBI Taxonomy" id="144530"/>
    <lineage>
        <taxon>Eukaryota</taxon>
        <taxon>Fungi</taxon>
        <taxon>Fungi incertae sedis</taxon>
        <taxon>Mucoromycota</taxon>
        <taxon>Glomeromycotina</taxon>
        <taxon>Glomeromycetes</taxon>
        <taxon>Archaeosporales</taxon>
        <taxon>Ambisporaceae</taxon>
        <taxon>Ambispora</taxon>
    </lineage>
</organism>
<name>A0A9N9E9Q9_9GLOM</name>
<comment type="caution">
    <text evidence="1">The sequence shown here is derived from an EMBL/GenBank/DDBJ whole genome shotgun (WGS) entry which is preliminary data.</text>
</comment>
<reference evidence="1" key="1">
    <citation type="submission" date="2021-06" db="EMBL/GenBank/DDBJ databases">
        <authorList>
            <person name="Kallberg Y."/>
            <person name="Tangrot J."/>
            <person name="Rosling A."/>
        </authorList>
    </citation>
    <scope>NUCLEOTIDE SEQUENCE</scope>
    <source>
        <strain evidence="1">MT106</strain>
    </source>
</reference>
<protein>
    <submittedName>
        <fullName evidence="1">13385_t:CDS:1</fullName>
    </submittedName>
</protein>
<keyword evidence="2" id="KW-1185">Reference proteome</keyword>